<name>A0AAD4R348_9BILA</name>
<feature type="compositionally biased region" description="Polar residues" evidence="6">
    <location>
        <begin position="172"/>
        <end position="186"/>
    </location>
</feature>
<proteinExistence type="predicted"/>
<organism evidence="8 9">
    <name type="scientific">Ditylenchus destructor</name>
    <dbReference type="NCBI Taxonomy" id="166010"/>
    <lineage>
        <taxon>Eukaryota</taxon>
        <taxon>Metazoa</taxon>
        <taxon>Ecdysozoa</taxon>
        <taxon>Nematoda</taxon>
        <taxon>Chromadorea</taxon>
        <taxon>Rhabditida</taxon>
        <taxon>Tylenchina</taxon>
        <taxon>Tylenchomorpha</taxon>
        <taxon>Sphaerularioidea</taxon>
        <taxon>Anguinidae</taxon>
        <taxon>Anguininae</taxon>
        <taxon>Ditylenchus</taxon>
    </lineage>
</organism>
<protein>
    <submittedName>
        <fullName evidence="8">Zinc-RING finger domain-containing protein</fullName>
    </submittedName>
</protein>
<dbReference type="PROSITE" id="PS50089">
    <property type="entry name" value="ZF_RING_2"/>
    <property type="match status" value="1"/>
</dbReference>
<dbReference type="InterPro" id="IPR013083">
    <property type="entry name" value="Znf_RING/FYVE/PHD"/>
</dbReference>
<keyword evidence="9" id="KW-1185">Reference proteome</keyword>
<dbReference type="Proteomes" id="UP001201812">
    <property type="component" value="Unassembled WGS sequence"/>
</dbReference>
<dbReference type="GO" id="GO:0007129">
    <property type="term" value="P:homologous chromosome pairing at meiosis"/>
    <property type="evidence" value="ECO:0007669"/>
    <property type="project" value="TreeGrafter"/>
</dbReference>
<accession>A0AAD4R348</accession>
<dbReference type="AlphaFoldDB" id="A0AAD4R348"/>
<gene>
    <name evidence="8" type="ORF">DdX_13050</name>
</gene>
<evidence type="ECO:0000256" key="2">
    <source>
        <dbReference type="ARBA" id="ARBA00022771"/>
    </source>
</evidence>
<evidence type="ECO:0000256" key="5">
    <source>
        <dbReference type="PROSITE-ProRule" id="PRU00175"/>
    </source>
</evidence>
<dbReference type="GO" id="GO:0007131">
    <property type="term" value="P:reciprocal meiotic recombination"/>
    <property type="evidence" value="ECO:0007669"/>
    <property type="project" value="InterPro"/>
</dbReference>
<dbReference type="GO" id="GO:0000795">
    <property type="term" value="C:synaptonemal complex"/>
    <property type="evidence" value="ECO:0007669"/>
    <property type="project" value="InterPro"/>
</dbReference>
<feature type="domain" description="RING-type" evidence="7">
    <location>
        <begin position="9"/>
        <end position="49"/>
    </location>
</feature>
<evidence type="ECO:0000313" key="8">
    <source>
        <dbReference type="EMBL" id="KAI1706391.1"/>
    </source>
</evidence>
<keyword evidence="4" id="KW-0469">Meiosis</keyword>
<evidence type="ECO:0000313" key="9">
    <source>
        <dbReference type="Proteomes" id="UP001201812"/>
    </source>
</evidence>
<reference evidence="8" key="1">
    <citation type="submission" date="2022-01" db="EMBL/GenBank/DDBJ databases">
        <title>Genome Sequence Resource for Two Populations of Ditylenchus destructor, the Migratory Endoparasitic Phytonematode.</title>
        <authorList>
            <person name="Zhang H."/>
            <person name="Lin R."/>
            <person name="Xie B."/>
        </authorList>
    </citation>
    <scope>NUCLEOTIDE SEQUENCE</scope>
    <source>
        <strain evidence="8">BazhouSP</strain>
    </source>
</reference>
<evidence type="ECO:0000256" key="3">
    <source>
        <dbReference type="ARBA" id="ARBA00022833"/>
    </source>
</evidence>
<dbReference type="GO" id="GO:0008270">
    <property type="term" value="F:zinc ion binding"/>
    <property type="evidence" value="ECO:0007669"/>
    <property type="project" value="UniProtKB-KW"/>
</dbReference>
<dbReference type="InterPro" id="IPR042123">
    <property type="entry name" value="Zip3/RNF212-like"/>
</dbReference>
<evidence type="ECO:0000256" key="1">
    <source>
        <dbReference type="ARBA" id="ARBA00022723"/>
    </source>
</evidence>
<dbReference type="GO" id="GO:0019789">
    <property type="term" value="F:SUMO transferase activity"/>
    <property type="evidence" value="ECO:0007669"/>
    <property type="project" value="InterPro"/>
</dbReference>
<dbReference type="InterPro" id="IPR017907">
    <property type="entry name" value="Znf_RING_CS"/>
</dbReference>
<keyword evidence="1" id="KW-0479">Metal-binding</keyword>
<feature type="region of interest" description="Disordered" evidence="6">
    <location>
        <begin position="172"/>
        <end position="192"/>
    </location>
</feature>
<sequence>MDFVHCNQCFICPSTDAHRKVVFLMSSCGHLFCHKCIKSAVDASCRICQKRCTYLEVNRNLKPELQIFFRNPSELAAQYLKNIKSVMDFQKYQRDRLQKYRDVKANKVMQYAESSQSEVSKRVQGERSALNERNQMKMLLKKQLEHSKSLEVQLQKRNTEIQELRRRLTENGTTGSFINHSSSSITNDRDEM</sequence>
<dbReference type="EMBL" id="JAKKPZ010000048">
    <property type="protein sequence ID" value="KAI1706391.1"/>
    <property type="molecule type" value="Genomic_DNA"/>
</dbReference>
<keyword evidence="2 5" id="KW-0863">Zinc-finger</keyword>
<dbReference type="InterPro" id="IPR001841">
    <property type="entry name" value="Znf_RING"/>
</dbReference>
<dbReference type="Pfam" id="PF14634">
    <property type="entry name" value="zf-RING_5"/>
    <property type="match status" value="1"/>
</dbReference>
<dbReference type="Gene3D" id="3.30.40.10">
    <property type="entry name" value="Zinc/RING finger domain, C3HC4 (zinc finger)"/>
    <property type="match status" value="1"/>
</dbReference>
<evidence type="ECO:0000256" key="4">
    <source>
        <dbReference type="ARBA" id="ARBA00023254"/>
    </source>
</evidence>
<dbReference type="PROSITE" id="PS00518">
    <property type="entry name" value="ZF_RING_1"/>
    <property type="match status" value="1"/>
</dbReference>
<evidence type="ECO:0000259" key="7">
    <source>
        <dbReference type="PROSITE" id="PS50089"/>
    </source>
</evidence>
<dbReference type="PANTHER" id="PTHR22663">
    <property type="entry name" value="RING FINGER PROTEIN NARYA-RELATED"/>
    <property type="match status" value="1"/>
</dbReference>
<dbReference type="GO" id="GO:0016925">
    <property type="term" value="P:protein sumoylation"/>
    <property type="evidence" value="ECO:0007669"/>
    <property type="project" value="TreeGrafter"/>
</dbReference>
<evidence type="ECO:0000256" key="6">
    <source>
        <dbReference type="SAM" id="MobiDB-lite"/>
    </source>
</evidence>
<comment type="caution">
    <text evidence="8">The sequence shown here is derived from an EMBL/GenBank/DDBJ whole genome shotgun (WGS) entry which is preliminary data.</text>
</comment>
<dbReference type="PANTHER" id="PTHR22663:SF17">
    <property type="entry name" value="RING FINGER PROTEIN NARYA-RELATED"/>
    <property type="match status" value="1"/>
</dbReference>
<keyword evidence="3" id="KW-0862">Zinc</keyword>
<dbReference type="SUPFAM" id="SSF57850">
    <property type="entry name" value="RING/U-box"/>
    <property type="match status" value="1"/>
</dbReference>